<dbReference type="InterPro" id="IPR005290">
    <property type="entry name" value="Ribosomal_uS15_bac-type"/>
</dbReference>
<proteinExistence type="inferred from homology"/>
<dbReference type="NCBIfam" id="TIGR00952">
    <property type="entry name" value="S15_bact"/>
    <property type="match status" value="1"/>
</dbReference>
<sequence>MSITKEDKQKIISEFAINKKDTGSAEVQIAVISERINNLTEHFKNHNHDSHSKRGLLAMVNKRKKLLSYLLKKDNSKYLEIIKKLKIRG</sequence>
<organism evidence="3">
    <name type="scientific">marine metagenome</name>
    <dbReference type="NCBI Taxonomy" id="408172"/>
    <lineage>
        <taxon>unclassified sequences</taxon>
        <taxon>metagenomes</taxon>
        <taxon>ecological metagenomes</taxon>
    </lineage>
</organism>
<dbReference type="Gene3D" id="1.10.287.10">
    <property type="entry name" value="S15/NS1, RNA-binding"/>
    <property type="match status" value="1"/>
</dbReference>
<accession>A0A381VJE9</accession>
<dbReference type="SMART" id="SM01387">
    <property type="entry name" value="Ribosomal_S15"/>
    <property type="match status" value="1"/>
</dbReference>
<dbReference type="Pfam" id="PF00312">
    <property type="entry name" value="Ribosomal_S15"/>
    <property type="match status" value="1"/>
</dbReference>
<dbReference type="CDD" id="cd00353">
    <property type="entry name" value="Ribosomal_S15p_S13e"/>
    <property type="match status" value="1"/>
</dbReference>
<keyword evidence="2" id="KW-0687">Ribonucleoprotein</keyword>
<dbReference type="GO" id="GO:0003735">
    <property type="term" value="F:structural constituent of ribosome"/>
    <property type="evidence" value="ECO:0007669"/>
    <property type="project" value="InterPro"/>
</dbReference>
<name>A0A381VJE9_9ZZZZ</name>
<dbReference type="InterPro" id="IPR009068">
    <property type="entry name" value="uS15_NS1_RNA-bd_sf"/>
</dbReference>
<evidence type="ECO:0000313" key="3">
    <source>
        <dbReference type="EMBL" id="SVA40459.1"/>
    </source>
</evidence>
<evidence type="ECO:0000256" key="2">
    <source>
        <dbReference type="ARBA" id="ARBA00023274"/>
    </source>
</evidence>
<dbReference type="Gene3D" id="6.10.250.3130">
    <property type="match status" value="1"/>
</dbReference>
<dbReference type="SUPFAM" id="SSF47060">
    <property type="entry name" value="S15/NS1 RNA-binding domain"/>
    <property type="match status" value="1"/>
</dbReference>
<dbReference type="PROSITE" id="PS00362">
    <property type="entry name" value="RIBOSOMAL_S15"/>
    <property type="match status" value="1"/>
</dbReference>
<dbReference type="FunFam" id="1.10.287.10:FF:000002">
    <property type="entry name" value="30S ribosomal protein S15"/>
    <property type="match status" value="1"/>
</dbReference>
<reference evidence="3" key="1">
    <citation type="submission" date="2018-05" db="EMBL/GenBank/DDBJ databases">
        <authorList>
            <person name="Lanie J.A."/>
            <person name="Ng W.-L."/>
            <person name="Kazmierczak K.M."/>
            <person name="Andrzejewski T.M."/>
            <person name="Davidsen T.M."/>
            <person name="Wayne K.J."/>
            <person name="Tettelin H."/>
            <person name="Glass J.I."/>
            <person name="Rusch D."/>
            <person name="Podicherti R."/>
            <person name="Tsui H.-C.T."/>
            <person name="Winkler M.E."/>
        </authorList>
    </citation>
    <scope>NUCLEOTIDE SEQUENCE</scope>
</reference>
<keyword evidence="1" id="KW-0689">Ribosomal protein</keyword>
<dbReference type="PANTHER" id="PTHR23321">
    <property type="entry name" value="RIBOSOMAL PROTEIN S15, BACTERIAL AND ORGANELLAR"/>
    <property type="match status" value="1"/>
</dbReference>
<dbReference type="AlphaFoldDB" id="A0A381VJE9"/>
<dbReference type="EMBL" id="UINC01009004">
    <property type="protein sequence ID" value="SVA40459.1"/>
    <property type="molecule type" value="Genomic_DNA"/>
</dbReference>
<dbReference type="GO" id="GO:0006412">
    <property type="term" value="P:translation"/>
    <property type="evidence" value="ECO:0007669"/>
    <property type="project" value="InterPro"/>
</dbReference>
<protein>
    <recommendedName>
        <fullName evidence="4">30S ribosomal protein S15</fullName>
    </recommendedName>
</protein>
<dbReference type="InterPro" id="IPR000589">
    <property type="entry name" value="Ribosomal_uS15"/>
</dbReference>
<gene>
    <name evidence="3" type="ORF">METZ01_LOCUS93313</name>
</gene>
<dbReference type="PANTHER" id="PTHR23321:SF26">
    <property type="entry name" value="SMALL RIBOSOMAL SUBUNIT PROTEIN US15M"/>
    <property type="match status" value="1"/>
</dbReference>
<dbReference type="HAMAP" id="MF_01343_B">
    <property type="entry name" value="Ribosomal_uS15_B"/>
    <property type="match status" value="1"/>
</dbReference>
<dbReference type="GO" id="GO:0022627">
    <property type="term" value="C:cytosolic small ribosomal subunit"/>
    <property type="evidence" value="ECO:0007669"/>
    <property type="project" value="TreeGrafter"/>
</dbReference>
<evidence type="ECO:0008006" key="4">
    <source>
        <dbReference type="Google" id="ProtNLM"/>
    </source>
</evidence>
<evidence type="ECO:0000256" key="1">
    <source>
        <dbReference type="ARBA" id="ARBA00022980"/>
    </source>
</evidence>